<feature type="region of interest" description="Disordered" evidence="8">
    <location>
        <begin position="1"/>
        <end position="27"/>
    </location>
</feature>
<comment type="subunit">
    <text evidence="1">Acetyl-CoA carboxylase is a heterohexamer composed of biotin carboxyl carrier protein, biotin carboxylase and 2 subunits each of ACCase subunit alpha and ACCase plastid-coded subunit beta (accD).</text>
</comment>
<feature type="binding site" evidence="7">
    <location>
        <position position="100"/>
    </location>
    <ligand>
        <name>Zn(2+)</name>
        <dbReference type="ChEBI" id="CHEBI:29105"/>
    </ligand>
</feature>
<protein>
    <recommendedName>
        <fullName evidence="7">Acetyl-coenzyme A carboxylase carboxyl transferase subunit beta, chloroplastic</fullName>
        <shortName evidence="7">ACCase subunit beta</shortName>
        <shortName evidence="7">Acetyl-CoA carboxylase carboxyltransferase subunit beta</shortName>
        <ecNumber evidence="7">2.1.3.15</ecNumber>
    </recommendedName>
</protein>
<evidence type="ECO:0000256" key="5">
    <source>
        <dbReference type="ARBA" id="ARBA00022833"/>
    </source>
</evidence>
<dbReference type="GO" id="GO:2001295">
    <property type="term" value="P:malonyl-CoA biosynthetic process"/>
    <property type="evidence" value="ECO:0007669"/>
    <property type="project" value="UniProtKB-UniRule"/>
</dbReference>
<comment type="function">
    <text evidence="7">Component of the acetyl coenzyme A carboxylase (ACC) complex. Biotin carboxylase (BC) catalyzes the carboxylation of biotin on its carrier protein (BCCP) and then the CO(2) group is transferred by the transcarboxylase to acetyl-CoA to form malonyl-CoA.</text>
</comment>
<dbReference type="PANTHER" id="PTHR42995:SF5">
    <property type="entry name" value="ACETYL-COENZYME A CARBOXYLASE CARBOXYL TRANSFERASE SUBUNIT BETA, CHLOROPLASTIC"/>
    <property type="match status" value="1"/>
</dbReference>
<keyword evidence="4 7" id="KW-0863">Zinc-finger</keyword>
<comment type="subcellular location">
    <subcellularLocation>
        <location evidence="7">Plastid</location>
        <location evidence="7">Chloroplast stroma</location>
    </subcellularLocation>
</comment>
<feature type="compositionally biased region" description="Basic and acidic residues" evidence="8">
    <location>
        <begin position="56"/>
        <end position="74"/>
    </location>
</feature>
<dbReference type="GO" id="GO:0009317">
    <property type="term" value="C:acetyl-CoA carboxylase complex"/>
    <property type="evidence" value="ECO:0007669"/>
    <property type="project" value="InterPro"/>
</dbReference>
<dbReference type="Pfam" id="PF01039">
    <property type="entry name" value="Carboxyl_trans"/>
    <property type="match status" value="1"/>
</dbReference>
<keyword evidence="6 7" id="KW-0067">ATP-binding</keyword>
<evidence type="ECO:0000256" key="4">
    <source>
        <dbReference type="ARBA" id="ARBA00022771"/>
    </source>
</evidence>
<keyword evidence="7" id="KW-0479">Metal-binding</keyword>
<proteinExistence type="inferred from homology"/>
<keyword evidence="3 7" id="KW-0547">Nucleotide-binding</keyword>
<feature type="region of interest" description="Disordered" evidence="8">
    <location>
        <begin position="56"/>
        <end position="84"/>
    </location>
</feature>
<name>A0A6B9TYE9_9ARAE</name>
<dbReference type="InterPro" id="IPR034733">
    <property type="entry name" value="AcCoA_carboxyl_beta"/>
</dbReference>
<dbReference type="EMBL" id="MN551188">
    <property type="protein sequence ID" value="QHN54952.1"/>
    <property type="molecule type" value="Genomic_DNA"/>
</dbReference>
<dbReference type="Gene3D" id="3.90.226.10">
    <property type="entry name" value="2-enoyl-CoA Hydratase, Chain A, domain 1"/>
    <property type="match status" value="1"/>
</dbReference>
<evidence type="ECO:0000256" key="1">
    <source>
        <dbReference type="ARBA" id="ARBA00011842"/>
    </source>
</evidence>
<comment type="cofactor">
    <cofactor evidence="7">
        <name>Zn(2+)</name>
        <dbReference type="ChEBI" id="CHEBI:29105"/>
    </cofactor>
    <text evidence="7">Binds 1 zinc ion per subunit.</text>
</comment>
<gene>
    <name evidence="7 10" type="primary">accD</name>
</gene>
<dbReference type="GO" id="GO:0006633">
    <property type="term" value="P:fatty acid biosynthetic process"/>
    <property type="evidence" value="ECO:0007669"/>
    <property type="project" value="UniProtKB-KW"/>
</dbReference>
<dbReference type="GO" id="GO:0008270">
    <property type="term" value="F:zinc ion binding"/>
    <property type="evidence" value="ECO:0007669"/>
    <property type="project" value="UniProtKB-UniRule"/>
</dbReference>
<dbReference type="EC" id="2.1.3.15" evidence="7"/>
<dbReference type="PRINTS" id="PR01070">
    <property type="entry name" value="ACCCTRFRASEB"/>
</dbReference>
<feature type="binding site" evidence="7">
    <location>
        <position position="119"/>
    </location>
    <ligand>
        <name>Zn(2+)</name>
        <dbReference type="ChEBI" id="CHEBI:29105"/>
    </ligand>
</feature>
<keyword evidence="2 7" id="KW-0808">Transferase</keyword>
<organism evidence="10">
    <name type="scientific">Anchomanes hookeri</name>
    <dbReference type="NCBI Taxonomy" id="2544931"/>
    <lineage>
        <taxon>Eukaryota</taxon>
        <taxon>Viridiplantae</taxon>
        <taxon>Streptophyta</taxon>
        <taxon>Embryophyta</taxon>
        <taxon>Tracheophyta</taxon>
        <taxon>Spermatophyta</taxon>
        <taxon>Magnoliopsida</taxon>
        <taxon>Liliopsida</taxon>
        <taxon>Araceae</taxon>
        <taxon>Philodendroideae</taxon>
        <taxon>Aglaonemateae</taxon>
        <taxon>Anchomanes</taxon>
    </lineage>
</organism>
<feature type="domain" description="CoA carboxyltransferase N-terminal" evidence="9">
    <location>
        <begin position="93"/>
        <end position="358"/>
    </location>
</feature>
<dbReference type="HAMAP" id="MF_01395">
    <property type="entry name" value="AcetylCoA_CT_beta"/>
    <property type="match status" value="1"/>
</dbReference>
<dbReference type="PANTHER" id="PTHR42995">
    <property type="entry name" value="ACETYL-COENZYME A CARBOXYLASE CARBOXYL TRANSFERASE SUBUNIT BETA, CHLOROPLASTIC"/>
    <property type="match status" value="1"/>
</dbReference>
<keyword evidence="5 7" id="KW-0862">Zinc</keyword>
<geneLocation type="chloroplast" evidence="10"/>
<keyword evidence="10" id="KW-0150">Chloroplast</keyword>
<evidence type="ECO:0000256" key="6">
    <source>
        <dbReference type="ARBA" id="ARBA00022840"/>
    </source>
</evidence>
<reference evidence="10" key="1">
    <citation type="journal article" date="2020" name="Genomics">
        <title>Evolutionary dynamics of chloroplast genomes in subfamily Aroideae (Araceae).</title>
        <authorList>
            <person name="Henriquez C.L."/>
            <person name="Abdullah"/>
            <person name="Ahmed I."/>
            <person name="Carlsen M.M."/>
            <person name="Zuluaga A."/>
            <person name="Croat T.B."/>
            <person name="McKain M.R."/>
        </authorList>
    </citation>
    <scope>NUCLEOTIDE SEQUENCE</scope>
</reference>
<keyword evidence="7" id="KW-0444">Lipid biosynthesis</keyword>
<dbReference type="InterPro" id="IPR011762">
    <property type="entry name" value="COA_CT_N"/>
</dbReference>
<evidence type="ECO:0000313" key="10">
    <source>
        <dbReference type="EMBL" id="QHN54952.1"/>
    </source>
</evidence>
<dbReference type="AlphaFoldDB" id="A0A6B9TYE9"/>
<keyword evidence="7" id="KW-0443">Lipid metabolism</keyword>
<dbReference type="GO" id="GO:0009570">
    <property type="term" value="C:chloroplast stroma"/>
    <property type="evidence" value="ECO:0007669"/>
    <property type="project" value="UniProtKB-SubCell"/>
</dbReference>
<evidence type="ECO:0000256" key="3">
    <source>
        <dbReference type="ARBA" id="ARBA00022741"/>
    </source>
</evidence>
<sequence length="358" mass="40067">MENGYITNEDIKNVDIEGPGLDTGDPGRGKIEIEIKIKIDKKDEELAQFIKEVKKEMENDNKAEKGDQAEKNGNGEEGNDEEDPFDTKKFKHLWIMCENCYLSNFKQFIKEKFNICERCDFHLQMDSSDRIEFMIDPGTWDPLDEDMVATDPIEFYSEGESYEDRIDYYQIEKGLTEAVQTGIGQLNGITLAIGIMDFQFIGGSMGSAVGEKITRLVEYATNQSLPLIIVCSSGGARMQEGTFSLMQMGKISCALYHYKLKKKVFYVSILASPTTGGVTASFGMSGDMVIAEPNAYIAFAGKRVIEETLHVTVPEGSQEAEFSFEKGSFDPIVPRNLLKRALGDLLKFHGFPTLTSNF</sequence>
<evidence type="ECO:0000259" key="9">
    <source>
        <dbReference type="PROSITE" id="PS50980"/>
    </source>
</evidence>
<keyword evidence="7" id="KW-0276">Fatty acid metabolism</keyword>
<dbReference type="UniPathway" id="UPA00655">
    <property type="reaction ID" value="UER00711"/>
</dbReference>
<feature type="binding site" evidence="7">
    <location>
        <position position="97"/>
    </location>
    <ligand>
        <name>Zn(2+)</name>
        <dbReference type="ChEBI" id="CHEBI:29105"/>
    </ligand>
</feature>
<comment type="subunit">
    <text evidence="7">Acetyl-CoA carboxylase is a heterohexamer composed of biotin carboxyl carrier protein, biotin carboxylase and two subunits each of ACCase subunit alpha and ACCase plastid-coded subunit beta (accD).</text>
</comment>
<evidence type="ECO:0000256" key="7">
    <source>
        <dbReference type="HAMAP-Rule" id="MF_01395"/>
    </source>
</evidence>
<dbReference type="InterPro" id="IPR000438">
    <property type="entry name" value="Acetyl_CoA_COase_Trfase_b_su"/>
</dbReference>
<feature type="zinc finger region" description="C4-type" evidence="7">
    <location>
        <begin position="97"/>
        <end position="119"/>
    </location>
</feature>
<comment type="pathway">
    <text evidence="7">Lipid metabolism; malonyl-CoA biosynthesis; malonyl-CoA from acetyl-CoA: step 1/1.</text>
</comment>
<dbReference type="PROSITE" id="PS50980">
    <property type="entry name" value="COA_CT_NTER"/>
    <property type="match status" value="1"/>
</dbReference>
<keyword evidence="7" id="KW-0275">Fatty acid biosynthesis</keyword>
<accession>A0A6B9TYE9</accession>
<dbReference type="GO" id="GO:0005524">
    <property type="term" value="F:ATP binding"/>
    <property type="evidence" value="ECO:0007669"/>
    <property type="project" value="UniProtKB-KW"/>
</dbReference>
<comment type="catalytic activity">
    <reaction evidence="7">
        <text>N(6)-carboxybiotinyl-L-lysyl-[protein] + acetyl-CoA = N(6)-biotinyl-L-lysyl-[protein] + malonyl-CoA</text>
        <dbReference type="Rhea" id="RHEA:54728"/>
        <dbReference type="Rhea" id="RHEA-COMP:10505"/>
        <dbReference type="Rhea" id="RHEA-COMP:10506"/>
        <dbReference type="ChEBI" id="CHEBI:57288"/>
        <dbReference type="ChEBI" id="CHEBI:57384"/>
        <dbReference type="ChEBI" id="CHEBI:83144"/>
        <dbReference type="ChEBI" id="CHEBI:83145"/>
        <dbReference type="EC" id="2.1.3.15"/>
    </reaction>
</comment>
<evidence type="ECO:0000256" key="8">
    <source>
        <dbReference type="SAM" id="MobiDB-lite"/>
    </source>
</evidence>
<dbReference type="GO" id="GO:0003989">
    <property type="term" value="F:acetyl-CoA carboxylase activity"/>
    <property type="evidence" value="ECO:0007669"/>
    <property type="project" value="InterPro"/>
</dbReference>
<evidence type="ECO:0000256" key="2">
    <source>
        <dbReference type="ARBA" id="ARBA00022679"/>
    </source>
</evidence>
<keyword evidence="10" id="KW-0934">Plastid</keyword>
<dbReference type="GO" id="GO:0016743">
    <property type="term" value="F:carboxyl- or carbamoyltransferase activity"/>
    <property type="evidence" value="ECO:0007669"/>
    <property type="project" value="UniProtKB-UniRule"/>
</dbReference>
<dbReference type="SUPFAM" id="SSF52096">
    <property type="entry name" value="ClpP/crotonase"/>
    <property type="match status" value="1"/>
</dbReference>
<comment type="similarity">
    <text evidence="7">Belongs to the AccD/PCCB family.</text>
</comment>
<dbReference type="InterPro" id="IPR029045">
    <property type="entry name" value="ClpP/crotonase-like_dom_sf"/>
</dbReference>
<feature type="binding site" evidence="7">
    <location>
        <position position="116"/>
    </location>
    <ligand>
        <name>Zn(2+)</name>
        <dbReference type="ChEBI" id="CHEBI:29105"/>
    </ligand>
</feature>